<name>A0A6C0IMR2_9ZZZZ</name>
<proteinExistence type="predicted"/>
<evidence type="ECO:0008006" key="2">
    <source>
        <dbReference type="Google" id="ProtNLM"/>
    </source>
</evidence>
<reference evidence="1" key="1">
    <citation type="journal article" date="2020" name="Nature">
        <title>Giant virus diversity and host interactions through global metagenomics.</title>
        <authorList>
            <person name="Schulz F."/>
            <person name="Roux S."/>
            <person name="Paez-Espino D."/>
            <person name="Jungbluth S."/>
            <person name="Walsh D.A."/>
            <person name="Denef V.J."/>
            <person name="McMahon K.D."/>
            <person name="Konstantinidis K.T."/>
            <person name="Eloe-Fadrosh E.A."/>
            <person name="Kyrpides N.C."/>
            <person name="Woyke T."/>
        </authorList>
    </citation>
    <scope>NUCLEOTIDE SEQUENCE</scope>
    <source>
        <strain evidence="1">GVMAG-M-3300024258-14</strain>
    </source>
</reference>
<dbReference type="SUPFAM" id="SSF55729">
    <property type="entry name" value="Acyl-CoA N-acyltransferases (Nat)"/>
    <property type="match status" value="1"/>
</dbReference>
<dbReference type="AlphaFoldDB" id="A0A6C0IMR2"/>
<organism evidence="1">
    <name type="scientific">viral metagenome</name>
    <dbReference type="NCBI Taxonomy" id="1070528"/>
    <lineage>
        <taxon>unclassified sequences</taxon>
        <taxon>metagenomes</taxon>
        <taxon>organismal metagenomes</taxon>
    </lineage>
</organism>
<accession>A0A6C0IMR2</accession>
<sequence length="133" mass="15608">MEGQNCNIICITKINKDYRKRIKRCIYQDPYQIVVPRLNENSFMVAQLNETGDWEAFLHCHINEEVLTFASGFTRKQNRRQGLSTKLRQYVLNNKIKNITKIESLTMPASYSDILLEKIGFVKEGNKMVKYLD</sequence>
<evidence type="ECO:0000313" key="1">
    <source>
        <dbReference type="EMBL" id="QHT94109.1"/>
    </source>
</evidence>
<protein>
    <recommendedName>
        <fullName evidence="2">N-acetyltransferase domain-containing protein</fullName>
    </recommendedName>
</protein>
<dbReference type="EMBL" id="MN740215">
    <property type="protein sequence ID" value="QHT94109.1"/>
    <property type="molecule type" value="Genomic_DNA"/>
</dbReference>
<dbReference type="InterPro" id="IPR016181">
    <property type="entry name" value="Acyl_CoA_acyltransferase"/>
</dbReference>